<dbReference type="AlphaFoldDB" id="A0A243RCY8"/>
<name>A0A243RCY8_9ACTN</name>
<evidence type="ECO:0000313" key="3">
    <source>
        <dbReference type="Proteomes" id="UP000194761"/>
    </source>
</evidence>
<gene>
    <name evidence="2" type="ORF">CA984_29660</name>
</gene>
<feature type="region of interest" description="Disordered" evidence="1">
    <location>
        <begin position="24"/>
        <end position="61"/>
    </location>
</feature>
<dbReference type="Proteomes" id="UP000194761">
    <property type="component" value="Unassembled WGS sequence"/>
</dbReference>
<feature type="region of interest" description="Disordered" evidence="1">
    <location>
        <begin position="89"/>
        <end position="122"/>
    </location>
</feature>
<proteinExistence type="predicted"/>
<feature type="compositionally biased region" description="Basic residues" evidence="1">
    <location>
        <begin position="93"/>
        <end position="108"/>
    </location>
</feature>
<dbReference type="EMBL" id="NGFP01000170">
    <property type="protein sequence ID" value="OUC92533.1"/>
    <property type="molecule type" value="Genomic_DNA"/>
</dbReference>
<organism evidence="2 3">
    <name type="scientific">Streptosporangium minutum</name>
    <dbReference type="NCBI Taxonomy" id="569862"/>
    <lineage>
        <taxon>Bacteria</taxon>
        <taxon>Bacillati</taxon>
        <taxon>Actinomycetota</taxon>
        <taxon>Actinomycetes</taxon>
        <taxon>Streptosporangiales</taxon>
        <taxon>Streptosporangiaceae</taxon>
        <taxon>Streptosporangium</taxon>
    </lineage>
</organism>
<evidence type="ECO:0000256" key="1">
    <source>
        <dbReference type="SAM" id="MobiDB-lite"/>
    </source>
</evidence>
<comment type="caution">
    <text evidence="2">The sequence shown here is derived from an EMBL/GenBank/DDBJ whole genome shotgun (WGS) entry which is preliminary data.</text>
</comment>
<keyword evidence="3" id="KW-1185">Reference proteome</keyword>
<sequence>MTLAPAAHVFCILERLNPKAPVMVRAPTGSSPSRDYCRRAGPESVPPAPVRHPGTPVPSPPDRALLTDCSRMRPSGSFVVESLEDSVELAGRGRGRKPPLRTLRRGPCRRPGGSPGRLGGPW</sequence>
<evidence type="ECO:0000313" key="2">
    <source>
        <dbReference type="EMBL" id="OUC92533.1"/>
    </source>
</evidence>
<reference evidence="2 3" key="1">
    <citation type="submission" date="2017-05" db="EMBL/GenBank/DDBJ databases">
        <title>Biotechnological potential of actinobacteria isolated from South African environments.</title>
        <authorList>
            <person name="Le Roes-Hill M."/>
            <person name="Prins A."/>
            <person name="Durrell K.A."/>
        </authorList>
    </citation>
    <scope>NUCLEOTIDE SEQUENCE [LARGE SCALE GENOMIC DNA]</scope>
    <source>
        <strain evidence="2">M26</strain>
    </source>
</reference>
<feature type="compositionally biased region" description="Gly residues" evidence="1">
    <location>
        <begin position="113"/>
        <end position="122"/>
    </location>
</feature>
<protein>
    <submittedName>
        <fullName evidence="2">Uncharacterized protein</fullName>
    </submittedName>
</protein>
<feature type="compositionally biased region" description="Pro residues" evidence="1">
    <location>
        <begin position="44"/>
        <end position="61"/>
    </location>
</feature>
<accession>A0A243RCY8</accession>